<evidence type="ECO:0000256" key="8">
    <source>
        <dbReference type="SAM" id="MobiDB-lite"/>
    </source>
</evidence>
<dbReference type="GO" id="GO:0004190">
    <property type="term" value="F:aspartic-type endopeptidase activity"/>
    <property type="evidence" value="ECO:0007669"/>
    <property type="project" value="InterPro"/>
</dbReference>
<protein>
    <recommendedName>
        <fullName evidence="9">Integrase catalytic domain-containing protein</fullName>
    </recommendedName>
</protein>
<keyword evidence="7" id="KW-0175">Coiled coil</keyword>
<dbReference type="PROSITE" id="PS50994">
    <property type="entry name" value="INTEGRASE"/>
    <property type="match status" value="1"/>
</dbReference>
<keyword evidence="2" id="KW-0548">Nucleotidyltransferase</keyword>
<feature type="region of interest" description="Disordered" evidence="8">
    <location>
        <begin position="1107"/>
        <end position="1227"/>
    </location>
</feature>
<dbReference type="PANTHER" id="PTHR37984">
    <property type="entry name" value="PROTEIN CBG26694"/>
    <property type="match status" value="1"/>
</dbReference>
<evidence type="ECO:0000256" key="1">
    <source>
        <dbReference type="ARBA" id="ARBA00022679"/>
    </source>
</evidence>
<dbReference type="EMBL" id="BFEA01000125">
    <property type="protein sequence ID" value="GBG70094.1"/>
    <property type="molecule type" value="Genomic_DNA"/>
</dbReference>
<reference evidence="10 11" key="1">
    <citation type="journal article" date="2018" name="Cell">
        <title>The Chara Genome: Secondary Complexity and Implications for Plant Terrestrialization.</title>
        <authorList>
            <person name="Nishiyama T."/>
            <person name="Sakayama H."/>
            <person name="Vries J.D."/>
            <person name="Buschmann H."/>
            <person name="Saint-Marcoux D."/>
            <person name="Ullrich K.K."/>
            <person name="Haas F.B."/>
            <person name="Vanderstraeten L."/>
            <person name="Becker D."/>
            <person name="Lang D."/>
            <person name="Vosolsobe S."/>
            <person name="Rombauts S."/>
            <person name="Wilhelmsson P.K.I."/>
            <person name="Janitza P."/>
            <person name="Kern R."/>
            <person name="Heyl A."/>
            <person name="Rumpler F."/>
            <person name="Villalobos L.I.A.C."/>
            <person name="Clay J.M."/>
            <person name="Skokan R."/>
            <person name="Toyoda A."/>
            <person name="Suzuki Y."/>
            <person name="Kagoshima H."/>
            <person name="Schijlen E."/>
            <person name="Tajeshwar N."/>
            <person name="Catarino B."/>
            <person name="Hetherington A.J."/>
            <person name="Saltykova A."/>
            <person name="Bonnot C."/>
            <person name="Breuninger H."/>
            <person name="Symeonidi A."/>
            <person name="Radhakrishnan G.V."/>
            <person name="Van Nieuwerburgh F."/>
            <person name="Deforce D."/>
            <person name="Chang C."/>
            <person name="Karol K.G."/>
            <person name="Hedrich R."/>
            <person name="Ulvskov P."/>
            <person name="Glockner G."/>
            <person name="Delwiche C.F."/>
            <person name="Petrasek J."/>
            <person name="Van de Peer Y."/>
            <person name="Friml J."/>
            <person name="Beilby M."/>
            <person name="Dolan L."/>
            <person name="Kohara Y."/>
            <person name="Sugano S."/>
            <person name="Fujiyama A."/>
            <person name="Delaux P.-M."/>
            <person name="Quint M."/>
            <person name="TheiBen G."/>
            <person name="Hagemann M."/>
            <person name="Harholt J."/>
            <person name="Dunand C."/>
            <person name="Zachgo S."/>
            <person name="Langdale J."/>
            <person name="Maumus F."/>
            <person name="Straeten D.V.D."/>
            <person name="Gould S.B."/>
            <person name="Rensing S.A."/>
        </authorList>
    </citation>
    <scope>NUCLEOTIDE SEQUENCE [LARGE SCALE GENOMIC DNA]</scope>
    <source>
        <strain evidence="10 11">S276</strain>
    </source>
</reference>
<dbReference type="PROSITE" id="PS00141">
    <property type="entry name" value="ASP_PROTEASE"/>
    <property type="match status" value="1"/>
</dbReference>
<dbReference type="GO" id="GO:0003964">
    <property type="term" value="F:RNA-directed DNA polymerase activity"/>
    <property type="evidence" value="ECO:0007669"/>
    <property type="project" value="UniProtKB-KW"/>
</dbReference>
<dbReference type="InterPro" id="IPR001969">
    <property type="entry name" value="Aspartic_peptidase_AS"/>
</dbReference>
<dbReference type="InterPro" id="IPR036397">
    <property type="entry name" value="RNaseH_sf"/>
</dbReference>
<dbReference type="Gene3D" id="2.40.70.10">
    <property type="entry name" value="Acid Proteases"/>
    <property type="match status" value="1"/>
</dbReference>
<feature type="compositionally biased region" description="Basic and acidic residues" evidence="8">
    <location>
        <begin position="1152"/>
        <end position="1171"/>
    </location>
</feature>
<feature type="region of interest" description="Disordered" evidence="8">
    <location>
        <begin position="1524"/>
        <end position="1561"/>
    </location>
</feature>
<dbReference type="InterPro" id="IPR021109">
    <property type="entry name" value="Peptidase_aspartic_dom_sf"/>
</dbReference>
<dbReference type="Pfam" id="PF17921">
    <property type="entry name" value="Integrase_H2C2"/>
    <property type="match status" value="1"/>
</dbReference>
<evidence type="ECO:0000256" key="2">
    <source>
        <dbReference type="ARBA" id="ARBA00022695"/>
    </source>
</evidence>
<dbReference type="PANTHER" id="PTHR37984:SF5">
    <property type="entry name" value="PROTEIN NYNRIN-LIKE"/>
    <property type="match status" value="1"/>
</dbReference>
<evidence type="ECO:0000256" key="7">
    <source>
        <dbReference type="SAM" id="Coils"/>
    </source>
</evidence>
<evidence type="ECO:0000256" key="3">
    <source>
        <dbReference type="ARBA" id="ARBA00022722"/>
    </source>
</evidence>
<feature type="compositionally biased region" description="Polar residues" evidence="8">
    <location>
        <begin position="1607"/>
        <end position="1621"/>
    </location>
</feature>
<gene>
    <name evidence="10" type="ORF">CBR_g5725</name>
</gene>
<comment type="caution">
    <text evidence="10">The sequence shown here is derived from an EMBL/GenBank/DDBJ whole genome shotgun (WGS) entry which is preliminary data.</text>
</comment>
<evidence type="ECO:0000256" key="6">
    <source>
        <dbReference type="ARBA" id="ARBA00022918"/>
    </source>
</evidence>
<dbReference type="InterPro" id="IPR041588">
    <property type="entry name" value="Integrase_H2C2"/>
</dbReference>
<dbReference type="Pfam" id="PF13650">
    <property type="entry name" value="Asp_protease_2"/>
    <property type="match status" value="1"/>
</dbReference>
<dbReference type="InterPro" id="IPR001584">
    <property type="entry name" value="Integrase_cat-core"/>
</dbReference>
<dbReference type="SUPFAM" id="SSF53098">
    <property type="entry name" value="Ribonuclease H-like"/>
    <property type="match status" value="1"/>
</dbReference>
<keyword evidence="5" id="KW-0378">Hydrolase</keyword>
<feature type="compositionally biased region" description="Acidic residues" evidence="8">
    <location>
        <begin position="1542"/>
        <end position="1551"/>
    </location>
</feature>
<organism evidence="10 11">
    <name type="scientific">Chara braunii</name>
    <name type="common">Braun's stonewort</name>
    <dbReference type="NCBI Taxonomy" id="69332"/>
    <lineage>
        <taxon>Eukaryota</taxon>
        <taxon>Viridiplantae</taxon>
        <taxon>Streptophyta</taxon>
        <taxon>Charophyceae</taxon>
        <taxon>Charales</taxon>
        <taxon>Characeae</taxon>
        <taxon>Chara</taxon>
    </lineage>
</organism>
<dbReference type="GO" id="GO:0015074">
    <property type="term" value="P:DNA integration"/>
    <property type="evidence" value="ECO:0007669"/>
    <property type="project" value="InterPro"/>
</dbReference>
<dbReference type="Proteomes" id="UP000265515">
    <property type="component" value="Unassembled WGS sequence"/>
</dbReference>
<feature type="coiled-coil region" evidence="7">
    <location>
        <begin position="1345"/>
        <end position="1376"/>
    </location>
</feature>
<feature type="compositionally biased region" description="Basic and acidic residues" evidence="8">
    <location>
        <begin position="1120"/>
        <end position="1130"/>
    </location>
</feature>
<dbReference type="SUPFAM" id="SSF50630">
    <property type="entry name" value="Acid proteases"/>
    <property type="match status" value="1"/>
</dbReference>
<accession>A0A388KJ64</accession>
<evidence type="ECO:0000313" key="11">
    <source>
        <dbReference type="Proteomes" id="UP000265515"/>
    </source>
</evidence>
<keyword evidence="6" id="KW-0695">RNA-directed DNA polymerase</keyword>
<sequence length="1690" mass="194014">MMERMEDLVAKIRRYQDKLTTLCEKVNRWKGELPLVYLIDSGPGAQGGSGNLPGVTVTAPTPRSGMTFRPPSRARRAALAALTRSKGAPDSSQPTQDNPGPSGEKETVEIPEDEEDEDEKLRKEEDKKAEERAKKRGAKASADKKQEGKKRKYKVRMEEGFDVEGMVDRLLEGHNDLMNLKEILASAPKLRDELKARLSRRASVRLGTIIPKEGEWAETGTKMDWKSVACVCIEVMVKSKPCTAMIDTGAEMNLIKEERAIRLGMKIDRSDNGVLVGANSWSVFIGTVSSVVVEIGRVKFKRETLAVLHCLRIFRNYLFGSRFVLRVNPTALAGSLKNFAPSDPTIARWLTYIWMFDFELERIPGNKNRADGQSRVDWDKGNQGVIEDTPPVDGFLDTEEDVRLHINSWSMVAGNYVTPGQPVWPSPPGHVRRPDLVLKPFIEEDSWGMPNVQWMMDLTLAEKYKLHENLLTMENGAQQVEGHERSISGIYLLANALLQDEVARIGDQRQGENENVIHEGEDDDFEEGEIKEAFRTEEHDGIYLELRMLLSCEIRERDACEKVLKMRPNFLVRDDHLFMRSRGKTSRRVVCGITRQIDVIAGLHDGKAGGHRSKDTTYLKIHELYYWDGMGRMINDYCKSCVPCQERSSIRPREPLHPRYIREVGAVIHLDLLAMPQRVGGYNFIFDARDNLSGFIDGRAIRTKIGETLARCIEEYYLRYPSVSRFVMDRGSEFTCAEVKELLRGYGVIAEYTIAAHPQANAPVERGHSTITNLLAKWKNGRTNQWPNFLRVAFYVDNTTVRRSINYAPTTLWYGRHATFPIESFLKTWRRQDLETNLSFEELLDLRARQINVIEDKIESAASKVADSRQKDKFRWDKMARVRKEPLRVGDVVLLYDSSLEKQWLRKLDKRWLGPYRVSRSGEHKAYQIEELNGTAWKDWVSGSRLKKFVARDEMRARREDRPPIYTGDNVELFMVGFRRHDHEFGWDSCRMLREVRGAGEWAQPLTNFVRESLTWQDFERKMEGLHPSPLGRDGQPIRFDATNLWEFLKGYDEFADSINEPPSQGVRGFILFVREHLRPFIRSIVDPAQNWGHCKKLLWNHYTPARQAEERRSMRRKRKEPETAKKRTSEQGMTSGAQRDGQKREHRSHRQERGEDQHQQRKERTAEGTQKEGPSGGLDIPPQPAQVPETIPRPGMQPEASHRAQGQGQDEDQAAREKEQDREEREAIEREIRVQIRLKNIAKLHEKVEQGEQSVILEDRKGNDSPTQDDETPLFTEAWDNFDKLLEATGRHREQHQEMGVRLVSTNLLSLKGLMKENFAAAKTSDEKMEKRLTRVARASHEQKMDWQKEIGSLKKELERQNKEMEAMKTEVEKAWVGNEAIRQVNQTLNKVNDNLRTYLQIQQNTFQVKEAKWETRIMDLEAKCAQQAPTTVIDWTEVQRFKIRKQPVEEAFKCHKVEERANEQKDEEIPLLNKEMLQPEEALAGRESETGEFEWRMPTVLAHEARPPAEDAMDEAALPMTQEETVGRQEVQESVGQAMDEVEEREELEVSQKTPPPQDMPLAVGLEDALGSWVTGSGAEERVSEQMAQTDDRAACPIPPEHPQQEVTSEATTAPSSVPSHAADKMEQKKFRRCFYCKRGKHPQETCPKSLKDEADGLFSWDPSGVRRDRDGNLILKTRDGIGAQLYR</sequence>
<keyword evidence="1" id="KW-0808">Transferase</keyword>
<feature type="compositionally biased region" description="Basic and acidic residues" evidence="8">
    <location>
        <begin position="1214"/>
        <end position="1227"/>
    </location>
</feature>
<keyword evidence="3" id="KW-0540">Nuclease</keyword>
<evidence type="ECO:0000259" key="9">
    <source>
        <dbReference type="PROSITE" id="PS50994"/>
    </source>
</evidence>
<evidence type="ECO:0000313" key="10">
    <source>
        <dbReference type="EMBL" id="GBG70094.1"/>
    </source>
</evidence>
<dbReference type="InterPro" id="IPR050951">
    <property type="entry name" value="Retrovirus_Pol_polyprotein"/>
</dbReference>
<dbReference type="Gramene" id="GBG70094">
    <property type="protein sequence ID" value="GBG70094"/>
    <property type="gene ID" value="CBR_g5725"/>
</dbReference>
<feature type="compositionally biased region" description="Acidic residues" evidence="8">
    <location>
        <begin position="109"/>
        <end position="118"/>
    </location>
</feature>
<keyword evidence="4" id="KW-0255">Endonuclease</keyword>
<dbReference type="GO" id="GO:0003676">
    <property type="term" value="F:nucleic acid binding"/>
    <property type="evidence" value="ECO:0007669"/>
    <property type="project" value="InterPro"/>
</dbReference>
<feature type="region of interest" description="Disordered" evidence="8">
    <location>
        <begin position="43"/>
        <end position="153"/>
    </location>
</feature>
<dbReference type="OrthoDB" id="3863715at2759"/>
<feature type="domain" description="Integrase catalytic" evidence="9">
    <location>
        <begin position="654"/>
        <end position="817"/>
    </location>
</feature>
<keyword evidence="11" id="KW-1185">Reference proteome</keyword>
<evidence type="ECO:0000256" key="4">
    <source>
        <dbReference type="ARBA" id="ARBA00022759"/>
    </source>
</evidence>
<evidence type="ECO:0000256" key="5">
    <source>
        <dbReference type="ARBA" id="ARBA00022801"/>
    </source>
</evidence>
<feature type="compositionally biased region" description="Polar residues" evidence="8">
    <location>
        <begin position="90"/>
        <end position="99"/>
    </location>
</feature>
<dbReference type="Gene3D" id="1.10.340.70">
    <property type="match status" value="1"/>
</dbReference>
<proteinExistence type="predicted"/>
<dbReference type="GO" id="GO:0004519">
    <property type="term" value="F:endonuclease activity"/>
    <property type="evidence" value="ECO:0007669"/>
    <property type="project" value="UniProtKB-KW"/>
</dbReference>
<dbReference type="GO" id="GO:0006508">
    <property type="term" value="P:proteolysis"/>
    <property type="evidence" value="ECO:0007669"/>
    <property type="project" value="InterPro"/>
</dbReference>
<dbReference type="InterPro" id="IPR012337">
    <property type="entry name" value="RNaseH-like_sf"/>
</dbReference>
<name>A0A388KJ64_CHABU</name>
<dbReference type="CDD" id="cd00303">
    <property type="entry name" value="retropepsin_like"/>
    <property type="match status" value="1"/>
</dbReference>
<dbReference type="Gene3D" id="3.30.420.10">
    <property type="entry name" value="Ribonuclease H-like superfamily/Ribonuclease H"/>
    <property type="match status" value="1"/>
</dbReference>
<feature type="compositionally biased region" description="Basic and acidic residues" evidence="8">
    <location>
        <begin position="119"/>
        <end position="133"/>
    </location>
</feature>
<feature type="region of interest" description="Disordered" evidence="8">
    <location>
        <begin position="1602"/>
        <end position="1627"/>
    </location>
</feature>